<evidence type="ECO:0000259" key="3">
    <source>
        <dbReference type="Pfam" id="PF01494"/>
    </source>
</evidence>
<dbReference type="RefSeq" id="WP_069273842.1">
    <property type="nucleotide sequence ID" value="NZ_CP013444.1"/>
</dbReference>
<dbReference type="PRINTS" id="PR00420">
    <property type="entry name" value="RNGMNOXGNASE"/>
</dbReference>
<keyword evidence="2" id="KW-0274">FAD</keyword>
<sequence length="411" mass="45701">MRTQVAIIGAGPSGLLLSHLLRLQGVDSILVEARSREYCENRIRAGVLEQGTVDTLNEAGLGERMRREGLEHHGIELLFSGRRHRIDLSELTGGRAITVYSQHEVVRDLIAAGVEHGHAMHFEVSDVALHDVEGEHPFVTFKHADGRDDRIDCDYIAGCDGFHGIARQTIPAERLNTFERVYPFAWLGILADAAPSLDELVYAHHDNGFALFSMRSPTVTRLYLQCKPDENLAEWSDARIWDELHTRFSNDTGWTPTEGRITQKSVTPMRSFVSETMQHGRLFLAGDAAHIVPPTGAKGMNLAVADVRALSRALGARYRTGDTTPLDTYSATCLERVWRAEHFSYFMTNMLHSSPEDSPFVNRLKFAELKYVTRSRAAAQSLAENYVGLPFDDATAAPEGTRLDNALCATL</sequence>
<evidence type="ECO:0000313" key="4">
    <source>
        <dbReference type="EMBL" id="AOK18498.1"/>
    </source>
</evidence>
<dbReference type="NCBIfam" id="TIGR02360">
    <property type="entry name" value="pbenz_hydroxyl"/>
    <property type="match status" value="1"/>
</dbReference>
<dbReference type="EMBL" id="CP013444">
    <property type="protein sequence ID" value="AOK18498.1"/>
    <property type="molecule type" value="Genomic_DNA"/>
</dbReference>
<evidence type="ECO:0000256" key="2">
    <source>
        <dbReference type="ARBA" id="ARBA00022827"/>
    </source>
</evidence>
<dbReference type="InterPro" id="IPR012733">
    <property type="entry name" value="HB_mOase"/>
</dbReference>
<evidence type="ECO:0000313" key="5">
    <source>
        <dbReference type="Proteomes" id="UP000094776"/>
    </source>
</evidence>
<feature type="domain" description="FAD-binding" evidence="3">
    <location>
        <begin position="2"/>
        <end position="344"/>
    </location>
</feature>
<dbReference type="SUPFAM" id="SSF54373">
    <property type="entry name" value="FAD-linked reductases, C-terminal domain"/>
    <property type="match status" value="1"/>
</dbReference>
<keyword evidence="4" id="KW-0503">Monooxygenase</keyword>
<dbReference type="GO" id="GO:0018659">
    <property type="term" value="F:4-hydroxybenzoate 3-monooxygenase activity"/>
    <property type="evidence" value="ECO:0007669"/>
    <property type="project" value="InterPro"/>
</dbReference>
<protein>
    <submittedName>
        <fullName evidence="4">4-hydroxybenzoate 3-monooxygenase</fullName>
    </submittedName>
</protein>
<organism evidence="4 5">
    <name type="scientific">Burkholderia cepacia</name>
    <name type="common">Pseudomonas cepacia</name>
    <dbReference type="NCBI Taxonomy" id="292"/>
    <lineage>
        <taxon>Bacteria</taxon>
        <taxon>Pseudomonadati</taxon>
        <taxon>Pseudomonadota</taxon>
        <taxon>Betaproteobacteria</taxon>
        <taxon>Burkholderiales</taxon>
        <taxon>Burkholderiaceae</taxon>
        <taxon>Burkholderia</taxon>
        <taxon>Burkholderia cepacia complex</taxon>
    </lineage>
</organism>
<dbReference type="PANTHER" id="PTHR43004">
    <property type="entry name" value="TRK SYSTEM POTASSIUM UPTAKE PROTEIN"/>
    <property type="match status" value="1"/>
</dbReference>
<gene>
    <name evidence="4" type="ORF">WT26_20850</name>
</gene>
<name>A0A1B4PX16_BURCE</name>
<dbReference type="Pfam" id="PF01494">
    <property type="entry name" value="FAD_binding_3"/>
    <property type="match status" value="1"/>
</dbReference>
<dbReference type="Gene3D" id="3.50.50.60">
    <property type="entry name" value="FAD/NAD(P)-binding domain"/>
    <property type="match status" value="1"/>
</dbReference>
<dbReference type="GO" id="GO:0043639">
    <property type="term" value="P:benzoate catabolic process"/>
    <property type="evidence" value="ECO:0007669"/>
    <property type="project" value="InterPro"/>
</dbReference>
<dbReference type="Gene3D" id="3.30.9.10">
    <property type="entry name" value="D-Amino Acid Oxidase, subunit A, domain 2"/>
    <property type="match status" value="1"/>
</dbReference>
<keyword evidence="4" id="KW-0560">Oxidoreductase</keyword>
<dbReference type="InterPro" id="IPR050641">
    <property type="entry name" value="RIFMO-like"/>
</dbReference>
<accession>A0A1B4PX16</accession>
<dbReference type="AlphaFoldDB" id="A0A1B4PX16"/>
<reference evidence="4 5" key="1">
    <citation type="submission" date="2015-12" db="EMBL/GenBank/DDBJ databases">
        <title>Diversity of Burkholderia near neighbor genomes.</title>
        <authorList>
            <person name="Sahl J."/>
            <person name="Wagner D."/>
            <person name="Keim P."/>
        </authorList>
    </citation>
    <scope>NUCLEOTIDE SEQUENCE [LARGE SCALE GENOMIC DNA]</scope>
    <source>
        <strain evidence="4 5">MSMB1184WGS</strain>
    </source>
</reference>
<dbReference type="PANTHER" id="PTHR43004:SF3">
    <property type="entry name" value="P-HYDROXYBENZOATE HYDROXYLASE"/>
    <property type="match status" value="1"/>
</dbReference>
<keyword evidence="1" id="KW-0285">Flavoprotein</keyword>
<dbReference type="InterPro" id="IPR002938">
    <property type="entry name" value="FAD-bd"/>
</dbReference>
<dbReference type="Proteomes" id="UP000094776">
    <property type="component" value="Chromosome 2"/>
</dbReference>
<dbReference type="NCBIfam" id="NF006091">
    <property type="entry name" value="PRK08243.1"/>
    <property type="match status" value="1"/>
</dbReference>
<dbReference type="InterPro" id="IPR036188">
    <property type="entry name" value="FAD/NAD-bd_sf"/>
</dbReference>
<dbReference type="SUPFAM" id="SSF51905">
    <property type="entry name" value="FAD/NAD(P)-binding domain"/>
    <property type="match status" value="1"/>
</dbReference>
<evidence type="ECO:0000256" key="1">
    <source>
        <dbReference type="ARBA" id="ARBA00022630"/>
    </source>
</evidence>
<dbReference type="GO" id="GO:0071949">
    <property type="term" value="F:FAD binding"/>
    <property type="evidence" value="ECO:0007669"/>
    <property type="project" value="InterPro"/>
</dbReference>
<proteinExistence type="predicted"/>